<dbReference type="Proteomes" id="UP000214666">
    <property type="component" value="Chromosome"/>
</dbReference>
<dbReference type="PROSITE" id="PS51197">
    <property type="entry name" value="HTH_RRF2_2"/>
    <property type="match status" value="1"/>
</dbReference>
<protein>
    <submittedName>
        <fullName evidence="1">Rrf2 family transcriptional regulator</fullName>
    </submittedName>
</protein>
<dbReference type="SUPFAM" id="SSF46785">
    <property type="entry name" value="Winged helix' DNA-binding domain"/>
    <property type="match status" value="1"/>
</dbReference>
<dbReference type="OrthoDB" id="213028at2"/>
<dbReference type="GO" id="GO:0005829">
    <property type="term" value="C:cytosol"/>
    <property type="evidence" value="ECO:0007669"/>
    <property type="project" value="TreeGrafter"/>
</dbReference>
<dbReference type="InterPro" id="IPR036390">
    <property type="entry name" value="WH_DNA-bd_sf"/>
</dbReference>
<dbReference type="PANTHER" id="PTHR33221">
    <property type="entry name" value="WINGED HELIX-TURN-HELIX TRANSCRIPTIONAL REGULATOR, RRF2 FAMILY"/>
    <property type="match status" value="1"/>
</dbReference>
<evidence type="ECO:0000313" key="1">
    <source>
        <dbReference type="EMBL" id="ASR47427.1"/>
    </source>
</evidence>
<dbReference type="InterPro" id="IPR036388">
    <property type="entry name" value="WH-like_DNA-bd_sf"/>
</dbReference>
<dbReference type="RefSeq" id="WP_094154999.1">
    <property type="nucleotide sequence ID" value="NZ_CP020028.1"/>
</dbReference>
<dbReference type="PANTHER" id="PTHR33221:SF15">
    <property type="entry name" value="HTH-TYPE TRANSCRIPTIONAL REGULATOR YWGB-RELATED"/>
    <property type="match status" value="1"/>
</dbReference>
<keyword evidence="2" id="KW-1185">Reference proteome</keyword>
<dbReference type="KEGG" id="pkb:B4V02_12440"/>
<dbReference type="GO" id="GO:0003700">
    <property type="term" value="F:DNA-binding transcription factor activity"/>
    <property type="evidence" value="ECO:0007669"/>
    <property type="project" value="TreeGrafter"/>
</dbReference>
<dbReference type="FunFam" id="1.10.10.10:FF:000138">
    <property type="entry name" value="Rrf2 family transcriptional regulator"/>
    <property type="match status" value="1"/>
</dbReference>
<proteinExistence type="predicted"/>
<sequence>MSVSSRFYIGIHILSLLEINKEGNNSSEMIADSVNTHPVMIRKIMGMLKKSGLVNVTHGKAGAKLARNLSEITLFDVYKAVNAVNDNTLFNIQEKPNPDCPVGKNLQVTIEPIFSLAQRALEKVLEQVTLQDIVADLDRDSDSLD</sequence>
<dbReference type="Gene3D" id="1.10.10.10">
    <property type="entry name" value="Winged helix-like DNA-binding domain superfamily/Winged helix DNA-binding domain"/>
    <property type="match status" value="1"/>
</dbReference>
<dbReference type="EMBL" id="CP020028">
    <property type="protein sequence ID" value="ASR47427.1"/>
    <property type="molecule type" value="Genomic_DNA"/>
</dbReference>
<accession>A0A222WLU8</accession>
<organism evidence="1 2">
    <name type="scientific">Paenibacillus kribbensis</name>
    <dbReference type="NCBI Taxonomy" id="172713"/>
    <lineage>
        <taxon>Bacteria</taxon>
        <taxon>Bacillati</taxon>
        <taxon>Bacillota</taxon>
        <taxon>Bacilli</taxon>
        <taxon>Bacillales</taxon>
        <taxon>Paenibacillaceae</taxon>
        <taxon>Paenibacillus</taxon>
    </lineage>
</organism>
<gene>
    <name evidence="1" type="ORF">B4V02_12440</name>
</gene>
<dbReference type="InterPro" id="IPR000944">
    <property type="entry name" value="Tscrpt_reg_Rrf2"/>
</dbReference>
<dbReference type="Pfam" id="PF02082">
    <property type="entry name" value="Rrf2"/>
    <property type="match status" value="1"/>
</dbReference>
<dbReference type="AlphaFoldDB" id="A0A222WLU8"/>
<reference evidence="1 2" key="1">
    <citation type="submission" date="2017-03" db="EMBL/GenBank/DDBJ databases">
        <title>Complete genome sequence of Paenibacillus Kribbensis producing bioflocculants.</title>
        <authorList>
            <person name="Lee H.-G."/>
            <person name="Oh H.-M."/>
        </authorList>
    </citation>
    <scope>NUCLEOTIDE SEQUENCE [LARGE SCALE GENOMIC DNA]</scope>
    <source>
        <strain evidence="1 2">AM49</strain>
    </source>
</reference>
<name>A0A222WLU8_9BACL</name>
<evidence type="ECO:0000313" key="2">
    <source>
        <dbReference type="Proteomes" id="UP000214666"/>
    </source>
</evidence>